<dbReference type="RefSeq" id="WP_073139823.1">
    <property type="nucleotide sequence ID" value="NZ_FQZF01000045.1"/>
</dbReference>
<keyword evidence="4 6" id="KW-1133">Transmembrane helix</keyword>
<keyword evidence="2" id="KW-1003">Cell membrane</keyword>
<evidence type="ECO:0000256" key="5">
    <source>
        <dbReference type="ARBA" id="ARBA00023136"/>
    </source>
</evidence>
<proteinExistence type="predicted"/>
<evidence type="ECO:0000256" key="3">
    <source>
        <dbReference type="ARBA" id="ARBA00022692"/>
    </source>
</evidence>
<keyword evidence="3 6" id="KW-0812">Transmembrane</keyword>
<sequence length="143" mass="16060">MADQRGVELAGFWPRVGAQLLDALWMLPVGVLLAFLGDLARGGRGLSPGADLLLQLISALIILLFWVTRQATPGKMVLRLRVVDAETGRTPPWTRLVIRYLGYIISGLPLGLGYLWMLWDPRHQCWHDRLARTLVVQDPPLRD</sequence>
<feature type="transmembrane region" description="Helical" evidence="6">
    <location>
        <begin position="23"/>
        <end position="40"/>
    </location>
</feature>
<dbReference type="EMBL" id="FQZF01000045">
    <property type="protein sequence ID" value="SHK34697.1"/>
    <property type="molecule type" value="Genomic_DNA"/>
</dbReference>
<dbReference type="PANTHER" id="PTHR36115:SF4">
    <property type="entry name" value="MEMBRANE PROTEIN"/>
    <property type="match status" value="1"/>
</dbReference>
<keyword evidence="9" id="KW-1185">Reference proteome</keyword>
<organism evidence="8 9">
    <name type="scientific">Muricoccus roseus</name>
    <dbReference type="NCBI Taxonomy" id="198092"/>
    <lineage>
        <taxon>Bacteria</taxon>
        <taxon>Pseudomonadati</taxon>
        <taxon>Pseudomonadota</taxon>
        <taxon>Alphaproteobacteria</taxon>
        <taxon>Acetobacterales</taxon>
        <taxon>Roseomonadaceae</taxon>
        <taxon>Muricoccus</taxon>
    </lineage>
</organism>
<feature type="transmembrane region" description="Helical" evidence="6">
    <location>
        <begin position="100"/>
        <end position="119"/>
    </location>
</feature>
<feature type="transmembrane region" description="Helical" evidence="6">
    <location>
        <begin position="52"/>
        <end position="68"/>
    </location>
</feature>
<accession>A0A1M6RQW0</accession>
<evidence type="ECO:0000256" key="2">
    <source>
        <dbReference type="ARBA" id="ARBA00022475"/>
    </source>
</evidence>
<comment type="subcellular location">
    <subcellularLocation>
        <location evidence="1">Cell membrane</location>
        <topology evidence="1">Multi-pass membrane protein</topology>
    </subcellularLocation>
</comment>
<dbReference type="GO" id="GO:0005886">
    <property type="term" value="C:plasma membrane"/>
    <property type="evidence" value="ECO:0007669"/>
    <property type="project" value="UniProtKB-SubCell"/>
</dbReference>
<evidence type="ECO:0000256" key="4">
    <source>
        <dbReference type="ARBA" id="ARBA00022989"/>
    </source>
</evidence>
<dbReference type="Proteomes" id="UP000184387">
    <property type="component" value="Unassembled WGS sequence"/>
</dbReference>
<gene>
    <name evidence="8" type="ORF">SAMN02745194_04742</name>
</gene>
<evidence type="ECO:0000259" key="7">
    <source>
        <dbReference type="Pfam" id="PF06271"/>
    </source>
</evidence>
<evidence type="ECO:0000256" key="6">
    <source>
        <dbReference type="SAM" id="Phobius"/>
    </source>
</evidence>
<dbReference type="AlphaFoldDB" id="A0A1M6RQW0"/>
<dbReference type="PANTHER" id="PTHR36115">
    <property type="entry name" value="PROLINE-RICH ANTIGEN HOMOLOG-RELATED"/>
    <property type="match status" value="1"/>
</dbReference>
<protein>
    <submittedName>
        <fullName evidence="8">Uncharacterized membrane protein YckC, RDD family</fullName>
    </submittedName>
</protein>
<name>A0A1M6RQW0_9PROT</name>
<dbReference type="InterPro" id="IPR010432">
    <property type="entry name" value="RDD"/>
</dbReference>
<reference evidence="8 9" key="1">
    <citation type="submission" date="2016-11" db="EMBL/GenBank/DDBJ databases">
        <authorList>
            <person name="Jaros S."/>
            <person name="Januszkiewicz K."/>
            <person name="Wedrychowicz H."/>
        </authorList>
    </citation>
    <scope>NUCLEOTIDE SEQUENCE [LARGE SCALE GENOMIC DNA]</scope>
    <source>
        <strain evidence="8 9">DSM 14916</strain>
    </source>
</reference>
<dbReference type="Pfam" id="PF06271">
    <property type="entry name" value="RDD"/>
    <property type="match status" value="1"/>
</dbReference>
<dbReference type="OrthoDB" id="9793824at2"/>
<dbReference type="InterPro" id="IPR051791">
    <property type="entry name" value="Pra-immunoreactive"/>
</dbReference>
<evidence type="ECO:0000256" key="1">
    <source>
        <dbReference type="ARBA" id="ARBA00004651"/>
    </source>
</evidence>
<keyword evidence="5 6" id="KW-0472">Membrane</keyword>
<evidence type="ECO:0000313" key="8">
    <source>
        <dbReference type="EMBL" id="SHK34697.1"/>
    </source>
</evidence>
<evidence type="ECO:0000313" key="9">
    <source>
        <dbReference type="Proteomes" id="UP000184387"/>
    </source>
</evidence>
<dbReference type="STRING" id="198092.SAMN02745194_04742"/>
<feature type="domain" description="RDD" evidence="7">
    <location>
        <begin position="9"/>
        <end position="131"/>
    </location>
</feature>